<name>A0A7J9FJ24_9ROSI</name>
<dbReference type="InterPro" id="IPR002156">
    <property type="entry name" value="RNaseH_domain"/>
</dbReference>
<feature type="domain" description="RNase H type-1" evidence="1">
    <location>
        <begin position="2"/>
        <end position="85"/>
    </location>
</feature>
<dbReference type="Gene3D" id="3.30.420.10">
    <property type="entry name" value="Ribonuclease H-like superfamily/Ribonuclease H"/>
    <property type="match status" value="1"/>
</dbReference>
<dbReference type="InterPro" id="IPR053151">
    <property type="entry name" value="RNase_H-like"/>
</dbReference>
<dbReference type="PANTHER" id="PTHR47723">
    <property type="entry name" value="OS05G0353850 PROTEIN"/>
    <property type="match status" value="1"/>
</dbReference>
<dbReference type="EMBL" id="JABEZW010217949">
    <property type="protein sequence ID" value="MBA0785178.1"/>
    <property type="molecule type" value="Genomic_DNA"/>
</dbReference>
<protein>
    <recommendedName>
        <fullName evidence="1">RNase H type-1 domain-containing protein</fullName>
    </recommendedName>
</protein>
<dbReference type="PANTHER" id="PTHR47723:SF19">
    <property type="entry name" value="POLYNUCLEOTIDYL TRANSFERASE, RIBONUCLEASE H-LIKE SUPERFAMILY PROTEIN"/>
    <property type="match status" value="1"/>
</dbReference>
<dbReference type="InterPro" id="IPR036397">
    <property type="entry name" value="RNaseH_sf"/>
</dbReference>
<sequence>MFVAEALACVQGLQLGLDLDLEFTAVEVEGEALLVVKKLQMGGEDKSEIYEYIKDGQCLSKGFQTCMFKYGHRSMNEVAHLLATKGLKNGEQRFMRNG</sequence>
<keyword evidence="3" id="KW-1185">Reference proteome</keyword>
<evidence type="ECO:0000313" key="2">
    <source>
        <dbReference type="EMBL" id="MBA0785178.1"/>
    </source>
</evidence>
<organism evidence="2 3">
    <name type="scientific">Gossypium trilobum</name>
    <dbReference type="NCBI Taxonomy" id="34281"/>
    <lineage>
        <taxon>Eukaryota</taxon>
        <taxon>Viridiplantae</taxon>
        <taxon>Streptophyta</taxon>
        <taxon>Embryophyta</taxon>
        <taxon>Tracheophyta</taxon>
        <taxon>Spermatophyta</taxon>
        <taxon>Magnoliopsida</taxon>
        <taxon>eudicotyledons</taxon>
        <taxon>Gunneridae</taxon>
        <taxon>Pentapetalae</taxon>
        <taxon>rosids</taxon>
        <taxon>malvids</taxon>
        <taxon>Malvales</taxon>
        <taxon>Malvaceae</taxon>
        <taxon>Malvoideae</taxon>
        <taxon>Gossypium</taxon>
    </lineage>
</organism>
<dbReference type="GO" id="GO:0003676">
    <property type="term" value="F:nucleic acid binding"/>
    <property type="evidence" value="ECO:0007669"/>
    <property type="project" value="InterPro"/>
</dbReference>
<evidence type="ECO:0000313" key="3">
    <source>
        <dbReference type="Proteomes" id="UP000593568"/>
    </source>
</evidence>
<accession>A0A7J9FJ24</accession>
<gene>
    <name evidence="2" type="ORF">Gotri_028186</name>
</gene>
<comment type="caution">
    <text evidence="2">The sequence shown here is derived from an EMBL/GenBank/DDBJ whole genome shotgun (WGS) entry which is preliminary data.</text>
</comment>
<proteinExistence type="predicted"/>
<evidence type="ECO:0000259" key="1">
    <source>
        <dbReference type="Pfam" id="PF13456"/>
    </source>
</evidence>
<feature type="non-terminal residue" evidence="2">
    <location>
        <position position="98"/>
    </location>
</feature>
<dbReference type="Pfam" id="PF13456">
    <property type="entry name" value="RVT_3"/>
    <property type="match status" value="1"/>
</dbReference>
<dbReference type="GO" id="GO:0004523">
    <property type="term" value="F:RNA-DNA hybrid ribonuclease activity"/>
    <property type="evidence" value="ECO:0007669"/>
    <property type="project" value="InterPro"/>
</dbReference>
<reference evidence="2 3" key="1">
    <citation type="journal article" date="2019" name="Genome Biol. Evol.">
        <title>Insights into the evolution of the New World diploid cottons (Gossypium, subgenus Houzingenia) based on genome sequencing.</title>
        <authorList>
            <person name="Grover C.E."/>
            <person name="Arick M.A. 2nd"/>
            <person name="Thrash A."/>
            <person name="Conover J.L."/>
            <person name="Sanders W.S."/>
            <person name="Peterson D.G."/>
            <person name="Frelichowski J.E."/>
            <person name="Scheffler J.A."/>
            <person name="Scheffler B.E."/>
            <person name="Wendel J.F."/>
        </authorList>
    </citation>
    <scope>NUCLEOTIDE SEQUENCE [LARGE SCALE GENOMIC DNA]</scope>
    <source>
        <strain evidence="2">8</strain>
        <tissue evidence="2">Leaf</tissue>
    </source>
</reference>
<dbReference type="Proteomes" id="UP000593568">
    <property type="component" value="Unassembled WGS sequence"/>
</dbReference>
<dbReference type="AlphaFoldDB" id="A0A7J9FJ24"/>